<gene>
    <name evidence="1" type="ORF">LIER_10301</name>
</gene>
<sequence length="103" mass="11257">MLKEHRFIHVWEGVTISVLCRFLENRHPEMACHAITNAQAAAFLVTLKIISTIAILDVPSGVALRIQIMVQSWRNALASAVISAMGVLAVAHDNAVRLLATVM</sequence>
<reference evidence="1 2" key="1">
    <citation type="submission" date="2024-01" db="EMBL/GenBank/DDBJ databases">
        <title>The complete chloroplast genome sequence of Lithospermum erythrorhizon: insights into the phylogenetic relationship among Boraginaceae species and the maternal lineages of purple gromwells.</title>
        <authorList>
            <person name="Okada T."/>
            <person name="Watanabe K."/>
        </authorList>
    </citation>
    <scope>NUCLEOTIDE SEQUENCE [LARGE SCALE GENOMIC DNA]</scope>
</reference>
<name>A0AAV3PIX0_LITER</name>
<protein>
    <submittedName>
        <fullName evidence="1">Uncharacterized protein</fullName>
    </submittedName>
</protein>
<dbReference type="AlphaFoldDB" id="A0AAV3PIX0"/>
<evidence type="ECO:0000313" key="2">
    <source>
        <dbReference type="Proteomes" id="UP001454036"/>
    </source>
</evidence>
<dbReference type="EMBL" id="BAABME010001822">
    <property type="protein sequence ID" value="GAA0151615.1"/>
    <property type="molecule type" value="Genomic_DNA"/>
</dbReference>
<comment type="caution">
    <text evidence="1">The sequence shown here is derived from an EMBL/GenBank/DDBJ whole genome shotgun (WGS) entry which is preliminary data.</text>
</comment>
<keyword evidence="2" id="KW-1185">Reference proteome</keyword>
<organism evidence="1 2">
    <name type="scientific">Lithospermum erythrorhizon</name>
    <name type="common">Purple gromwell</name>
    <name type="synonym">Lithospermum officinale var. erythrorhizon</name>
    <dbReference type="NCBI Taxonomy" id="34254"/>
    <lineage>
        <taxon>Eukaryota</taxon>
        <taxon>Viridiplantae</taxon>
        <taxon>Streptophyta</taxon>
        <taxon>Embryophyta</taxon>
        <taxon>Tracheophyta</taxon>
        <taxon>Spermatophyta</taxon>
        <taxon>Magnoliopsida</taxon>
        <taxon>eudicotyledons</taxon>
        <taxon>Gunneridae</taxon>
        <taxon>Pentapetalae</taxon>
        <taxon>asterids</taxon>
        <taxon>lamiids</taxon>
        <taxon>Boraginales</taxon>
        <taxon>Boraginaceae</taxon>
        <taxon>Boraginoideae</taxon>
        <taxon>Lithospermeae</taxon>
        <taxon>Lithospermum</taxon>
    </lineage>
</organism>
<proteinExistence type="predicted"/>
<dbReference type="Proteomes" id="UP001454036">
    <property type="component" value="Unassembled WGS sequence"/>
</dbReference>
<evidence type="ECO:0000313" key="1">
    <source>
        <dbReference type="EMBL" id="GAA0151615.1"/>
    </source>
</evidence>
<accession>A0AAV3PIX0</accession>